<dbReference type="SUPFAM" id="SSF54928">
    <property type="entry name" value="RNA-binding domain, RBD"/>
    <property type="match status" value="2"/>
</dbReference>
<keyword evidence="11" id="KW-1185">Reference proteome</keyword>
<dbReference type="EMBL" id="BFEA01000658">
    <property type="protein sequence ID" value="GBG88219.1"/>
    <property type="molecule type" value="Genomic_DNA"/>
</dbReference>
<dbReference type="GO" id="GO:0010629">
    <property type="term" value="P:negative regulation of gene expression"/>
    <property type="evidence" value="ECO:0007669"/>
    <property type="project" value="UniProtKB-ARBA"/>
</dbReference>
<evidence type="ECO:0000256" key="6">
    <source>
        <dbReference type="ARBA" id="ARBA00022884"/>
    </source>
</evidence>
<keyword evidence="5" id="KW-0677">Repeat</keyword>
<dbReference type="OMA" id="PWKQYFS"/>
<dbReference type="Pfam" id="PF00076">
    <property type="entry name" value="RRM_1"/>
    <property type="match status" value="3"/>
</dbReference>
<dbReference type="Gramene" id="GBG88219">
    <property type="protein sequence ID" value="GBG88219"/>
    <property type="gene ID" value="CBR_g46786"/>
</dbReference>
<evidence type="ECO:0000256" key="7">
    <source>
        <dbReference type="ARBA" id="ARBA00023242"/>
    </source>
</evidence>
<evidence type="ECO:0000256" key="8">
    <source>
        <dbReference type="PROSITE-ProRule" id="PRU00176"/>
    </source>
</evidence>
<keyword evidence="7" id="KW-0539">Nucleus</keyword>
<evidence type="ECO:0000256" key="3">
    <source>
        <dbReference type="ARBA" id="ARBA00009621"/>
    </source>
</evidence>
<keyword evidence="4" id="KW-0963">Cytoplasm</keyword>
<dbReference type="OrthoDB" id="410044at2759"/>
<dbReference type="GO" id="GO:0009967">
    <property type="term" value="P:positive regulation of signal transduction"/>
    <property type="evidence" value="ECO:0007669"/>
    <property type="project" value="UniProtKB-ARBA"/>
</dbReference>
<proteinExistence type="inferred from homology"/>
<reference evidence="10 11" key="1">
    <citation type="journal article" date="2018" name="Cell">
        <title>The Chara Genome: Secondary Complexity and Implications for Plant Terrestrialization.</title>
        <authorList>
            <person name="Nishiyama T."/>
            <person name="Sakayama H."/>
            <person name="Vries J.D."/>
            <person name="Buschmann H."/>
            <person name="Saint-Marcoux D."/>
            <person name="Ullrich K.K."/>
            <person name="Haas F.B."/>
            <person name="Vanderstraeten L."/>
            <person name="Becker D."/>
            <person name="Lang D."/>
            <person name="Vosolsobe S."/>
            <person name="Rombauts S."/>
            <person name="Wilhelmsson P.K.I."/>
            <person name="Janitza P."/>
            <person name="Kern R."/>
            <person name="Heyl A."/>
            <person name="Rumpler F."/>
            <person name="Villalobos L.I.A.C."/>
            <person name="Clay J.M."/>
            <person name="Skokan R."/>
            <person name="Toyoda A."/>
            <person name="Suzuki Y."/>
            <person name="Kagoshima H."/>
            <person name="Schijlen E."/>
            <person name="Tajeshwar N."/>
            <person name="Catarino B."/>
            <person name="Hetherington A.J."/>
            <person name="Saltykova A."/>
            <person name="Bonnot C."/>
            <person name="Breuninger H."/>
            <person name="Symeonidi A."/>
            <person name="Radhakrishnan G.V."/>
            <person name="Van Nieuwerburgh F."/>
            <person name="Deforce D."/>
            <person name="Chang C."/>
            <person name="Karol K.G."/>
            <person name="Hedrich R."/>
            <person name="Ulvskov P."/>
            <person name="Glockner G."/>
            <person name="Delwiche C.F."/>
            <person name="Petrasek J."/>
            <person name="Van de Peer Y."/>
            <person name="Friml J."/>
            <person name="Beilby M."/>
            <person name="Dolan L."/>
            <person name="Kohara Y."/>
            <person name="Sugano S."/>
            <person name="Fujiyama A."/>
            <person name="Delaux P.-M."/>
            <person name="Quint M."/>
            <person name="TheiBen G."/>
            <person name="Hagemann M."/>
            <person name="Harholt J."/>
            <person name="Dunand C."/>
            <person name="Zachgo S."/>
            <person name="Langdale J."/>
            <person name="Maumus F."/>
            <person name="Straeten D.V.D."/>
            <person name="Gould S.B."/>
            <person name="Rensing S.A."/>
        </authorList>
    </citation>
    <scope>NUCLEOTIDE SEQUENCE [LARGE SCALE GENOMIC DNA]</scope>
    <source>
        <strain evidence="10 11">S276</strain>
    </source>
</reference>
<evidence type="ECO:0000256" key="2">
    <source>
        <dbReference type="ARBA" id="ARBA00004496"/>
    </source>
</evidence>
<evidence type="ECO:0000313" key="11">
    <source>
        <dbReference type="Proteomes" id="UP000265515"/>
    </source>
</evidence>
<name>A0A388M161_CHABU</name>
<comment type="subcellular location">
    <subcellularLocation>
        <location evidence="2">Cytoplasm</location>
    </subcellularLocation>
    <subcellularLocation>
        <location evidence="1">Nucleus</location>
    </subcellularLocation>
</comment>
<gene>
    <name evidence="10" type="ORF">CBR_g46786</name>
</gene>
<dbReference type="GO" id="GO:0003729">
    <property type="term" value="F:mRNA binding"/>
    <property type="evidence" value="ECO:0007669"/>
    <property type="project" value="UniProtKB-ARBA"/>
</dbReference>
<sequence>MDTKVNGTMMTKSHDAVKLFVGQIPKMLTEEQLRPIFGEAGNVYEINIIKDKTSKMSRGCCFLTYMSRVEADKAIQLFHNKRTIPPMVNPMQVKYADGELERLEHKLFIGMLPRHVTESDIRNLFSRFGEIKDLSMLKASNQVSKGCAFLKYEMRESAQAAINALNGIHKMEGGNSALVVKWADTEKEKLARKAQKLAASAAQAGQPGVFATVPLGYGISNNPGYTYPYSQVQTGLIGGLGTVQVPAVQQQPALATGLMGSSPTTVGAVGAVQPVGPVGGMQTVGGVPAAPGTTAAAPMGPAGLGPMGANYAQYATAAQLATPYPGSLLGQAAMTSAMMPTANSTVVPSLAVAIANSIKPQMEGPPGANLFIYHIPPEFGDHDLNTAFSTFGNVISAKVFVDKNTGLSKCFGFVSYDSPDAAQAAIATMNGFQIGGRRLKVQLKRDKNQNKPY</sequence>
<dbReference type="FunFam" id="3.30.70.330:FF:000383">
    <property type="entry name" value="Sex lethal, isoform D"/>
    <property type="match status" value="1"/>
</dbReference>
<feature type="domain" description="RRM" evidence="9">
    <location>
        <begin position="105"/>
        <end position="185"/>
    </location>
</feature>
<dbReference type="AlphaFoldDB" id="A0A388M161"/>
<dbReference type="InterPro" id="IPR000504">
    <property type="entry name" value="RRM_dom"/>
</dbReference>
<organism evidence="10 11">
    <name type="scientific">Chara braunii</name>
    <name type="common">Braun's stonewort</name>
    <dbReference type="NCBI Taxonomy" id="69332"/>
    <lineage>
        <taxon>Eukaryota</taxon>
        <taxon>Viridiplantae</taxon>
        <taxon>Streptophyta</taxon>
        <taxon>Charophyceae</taxon>
        <taxon>Charales</taxon>
        <taxon>Characeae</taxon>
        <taxon>Chara</taxon>
    </lineage>
</organism>
<dbReference type="PANTHER" id="PTHR24012">
    <property type="entry name" value="RNA BINDING PROTEIN"/>
    <property type="match status" value="1"/>
</dbReference>
<comment type="similarity">
    <text evidence="3">Belongs to the CELF/BRUNOL family.</text>
</comment>
<evidence type="ECO:0000256" key="4">
    <source>
        <dbReference type="ARBA" id="ARBA00022490"/>
    </source>
</evidence>
<dbReference type="InterPro" id="IPR035979">
    <property type="entry name" value="RBD_domain_sf"/>
</dbReference>
<evidence type="ECO:0000313" key="10">
    <source>
        <dbReference type="EMBL" id="GBG88219.1"/>
    </source>
</evidence>
<feature type="domain" description="RRM" evidence="9">
    <location>
        <begin position="368"/>
        <end position="446"/>
    </location>
</feature>
<dbReference type="FunFam" id="3.30.70.330:FF:000010">
    <property type="entry name" value="CUGBP Elav-like family member 4 isoform 3"/>
    <property type="match status" value="1"/>
</dbReference>
<dbReference type="InterPro" id="IPR012677">
    <property type="entry name" value="Nucleotide-bd_a/b_plait_sf"/>
</dbReference>
<keyword evidence="6 8" id="KW-0694">RNA-binding</keyword>
<dbReference type="Gene3D" id="3.30.70.330">
    <property type="match status" value="3"/>
</dbReference>
<accession>A0A388M161</accession>
<feature type="domain" description="RRM" evidence="9">
    <location>
        <begin position="17"/>
        <end position="98"/>
    </location>
</feature>
<comment type="caution">
    <text evidence="10">The sequence shown here is derived from an EMBL/GenBank/DDBJ whole genome shotgun (WGS) entry which is preliminary data.</text>
</comment>
<evidence type="ECO:0000259" key="9">
    <source>
        <dbReference type="PROSITE" id="PS50102"/>
    </source>
</evidence>
<dbReference type="GO" id="GO:0005634">
    <property type="term" value="C:nucleus"/>
    <property type="evidence" value="ECO:0007669"/>
    <property type="project" value="UniProtKB-SubCell"/>
</dbReference>
<dbReference type="Proteomes" id="UP000265515">
    <property type="component" value="Unassembled WGS sequence"/>
</dbReference>
<dbReference type="PROSITE" id="PS50102">
    <property type="entry name" value="RRM"/>
    <property type="match status" value="3"/>
</dbReference>
<evidence type="ECO:0000256" key="1">
    <source>
        <dbReference type="ARBA" id="ARBA00004123"/>
    </source>
</evidence>
<evidence type="ECO:0000256" key="5">
    <source>
        <dbReference type="ARBA" id="ARBA00022737"/>
    </source>
</evidence>
<protein>
    <recommendedName>
        <fullName evidence="9">RRM domain-containing protein</fullName>
    </recommendedName>
</protein>
<dbReference type="GO" id="GO:0005737">
    <property type="term" value="C:cytoplasm"/>
    <property type="evidence" value="ECO:0007669"/>
    <property type="project" value="UniProtKB-SubCell"/>
</dbReference>
<dbReference type="STRING" id="69332.A0A388M161"/>
<dbReference type="SMART" id="SM00360">
    <property type="entry name" value="RRM"/>
    <property type="match status" value="3"/>
</dbReference>